<dbReference type="Proteomes" id="UP000198461">
    <property type="component" value="Unassembled WGS sequence"/>
</dbReference>
<dbReference type="PANTHER" id="PTHR30050:SF5">
    <property type="entry name" value="DNAA REGULATORY INACTIVATOR HDA"/>
    <property type="match status" value="1"/>
</dbReference>
<evidence type="ECO:0000313" key="2">
    <source>
        <dbReference type="EMBL" id="SIN89384.1"/>
    </source>
</evidence>
<evidence type="ECO:0000259" key="1">
    <source>
        <dbReference type="SMART" id="SM00382"/>
    </source>
</evidence>
<dbReference type="InterPro" id="IPR055199">
    <property type="entry name" value="Hda_lid"/>
</dbReference>
<dbReference type="InterPro" id="IPR003593">
    <property type="entry name" value="AAA+_ATPase"/>
</dbReference>
<keyword evidence="3" id="KW-1185">Reference proteome</keyword>
<dbReference type="AlphaFoldDB" id="A0A1N6F298"/>
<evidence type="ECO:0000313" key="3">
    <source>
        <dbReference type="Proteomes" id="UP000198461"/>
    </source>
</evidence>
<dbReference type="Gene3D" id="1.10.8.60">
    <property type="match status" value="1"/>
</dbReference>
<name>A0A1N6F298_9GAMM</name>
<dbReference type="RefSeq" id="WP_074201172.1">
    <property type="nucleotide sequence ID" value="NZ_FSRE01000002.1"/>
</dbReference>
<dbReference type="SUPFAM" id="SSF52540">
    <property type="entry name" value="P-loop containing nucleoside triphosphate hydrolases"/>
    <property type="match status" value="1"/>
</dbReference>
<dbReference type="PANTHER" id="PTHR30050">
    <property type="entry name" value="CHROMOSOMAL REPLICATION INITIATOR PROTEIN DNAA"/>
    <property type="match status" value="1"/>
</dbReference>
<dbReference type="SMART" id="SM00382">
    <property type="entry name" value="AAA"/>
    <property type="match status" value="1"/>
</dbReference>
<sequence>MSAQQLPLNIELRPEASFDSYVTEQEAVAIALHQIQMAIVRNRGGSWYFFGPRGTGRTHLLQAACRLSAAWERRCAYVPLNDPDVRDYPDLLKGMEQVDVLCLDNVDAVLEREDWQGALADVLLQAQTLGRVVIMAGLQPMSLWPIRTERLTLALANVIPVGLEPLRDPQTLSLAIQRHGRVRGLKIPKTVITYLQKAYGSDLQELLAVLKIIEESSLVEKHKIDLPFVKRVLGHTHKESP</sequence>
<dbReference type="EMBL" id="FSRE01000002">
    <property type="protein sequence ID" value="SIN89384.1"/>
    <property type="molecule type" value="Genomic_DNA"/>
</dbReference>
<organism evidence="2 3">
    <name type="scientific">Sulfurivirga caldicuralii</name>
    <dbReference type="NCBI Taxonomy" id="364032"/>
    <lineage>
        <taxon>Bacteria</taxon>
        <taxon>Pseudomonadati</taxon>
        <taxon>Pseudomonadota</taxon>
        <taxon>Gammaproteobacteria</taxon>
        <taxon>Thiotrichales</taxon>
        <taxon>Piscirickettsiaceae</taxon>
        <taxon>Sulfurivirga</taxon>
    </lineage>
</organism>
<dbReference type="OrthoDB" id="9784878at2"/>
<accession>A0A1N6F298</accession>
<dbReference type="GO" id="GO:0032297">
    <property type="term" value="P:negative regulation of DNA-templated DNA replication initiation"/>
    <property type="evidence" value="ECO:0007669"/>
    <property type="project" value="TreeGrafter"/>
</dbReference>
<dbReference type="GO" id="GO:0006270">
    <property type="term" value="P:DNA replication initiation"/>
    <property type="evidence" value="ECO:0007669"/>
    <property type="project" value="TreeGrafter"/>
</dbReference>
<dbReference type="STRING" id="364032.SAMN05443662_0883"/>
<dbReference type="Gene3D" id="3.40.50.300">
    <property type="entry name" value="P-loop containing nucleotide triphosphate hydrolases"/>
    <property type="match status" value="1"/>
</dbReference>
<dbReference type="Pfam" id="PF22688">
    <property type="entry name" value="Hda_lid"/>
    <property type="match status" value="1"/>
</dbReference>
<feature type="domain" description="AAA+ ATPase" evidence="1">
    <location>
        <begin position="43"/>
        <end position="165"/>
    </location>
</feature>
<protein>
    <submittedName>
        <fullName evidence="2">Regulatory inactivation of DnaA Hda protein</fullName>
    </submittedName>
</protein>
<gene>
    <name evidence="2" type="ORF">SAMN05443662_0883</name>
</gene>
<proteinExistence type="predicted"/>
<reference evidence="3" key="1">
    <citation type="submission" date="2016-11" db="EMBL/GenBank/DDBJ databases">
        <authorList>
            <person name="Varghese N."/>
            <person name="Submissions S."/>
        </authorList>
    </citation>
    <scope>NUCLEOTIDE SEQUENCE [LARGE SCALE GENOMIC DNA]</scope>
    <source>
        <strain evidence="3">DSM 17737</strain>
    </source>
</reference>
<dbReference type="InterPro" id="IPR027417">
    <property type="entry name" value="P-loop_NTPase"/>
</dbReference>